<dbReference type="InterPro" id="IPR001845">
    <property type="entry name" value="HTH_ArsR_DNA-bd_dom"/>
</dbReference>
<dbReference type="CDD" id="cd00090">
    <property type="entry name" value="HTH_ARSR"/>
    <property type="match status" value="1"/>
</dbReference>
<dbReference type="InterPro" id="IPR051011">
    <property type="entry name" value="Metal_resp_trans_reg"/>
</dbReference>
<evidence type="ECO:0000256" key="2">
    <source>
        <dbReference type="ARBA" id="ARBA00023125"/>
    </source>
</evidence>
<dbReference type="SMART" id="SM00418">
    <property type="entry name" value="HTH_ARSR"/>
    <property type="match status" value="1"/>
</dbReference>
<dbReference type="RefSeq" id="WP_394309661.1">
    <property type="nucleotide sequence ID" value="NZ_JBHGPK010000002.1"/>
</dbReference>
<reference evidence="5 6" key="1">
    <citation type="submission" date="2024-09" db="EMBL/GenBank/DDBJ databases">
        <title>Description of Labrys sedimenti sp. nov., isolated from a diclofenac-degrading enrichment culture, and genome-based reclassification of Labrys portucalensis as a later heterotypic synonym of Labrys neptuniae.</title>
        <authorList>
            <person name="Tancsics A."/>
            <person name="Csepanyi A."/>
        </authorList>
    </citation>
    <scope>NUCLEOTIDE SEQUENCE [LARGE SCALE GENOMIC DNA]</scope>
    <source>
        <strain evidence="5 6">LMG 23412</strain>
    </source>
</reference>
<evidence type="ECO:0000259" key="4">
    <source>
        <dbReference type="PROSITE" id="PS50987"/>
    </source>
</evidence>
<keyword evidence="3" id="KW-0804">Transcription</keyword>
<dbReference type="PROSITE" id="PS50987">
    <property type="entry name" value="HTH_ARSR_2"/>
    <property type="match status" value="1"/>
</dbReference>
<keyword evidence="2" id="KW-0238">DNA-binding</keyword>
<dbReference type="InterPro" id="IPR011991">
    <property type="entry name" value="ArsR-like_HTH"/>
</dbReference>
<dbReference type="PANTHER" id="PTHR43132:SF2">
    <property type="entry name" value="ARSENICAL RESISTANCE OPERON REPRESSOR ARSR-RELATED"/>
    <property type="match status" value="1"/>
</dbReference>
<evidence type="ECO:0000256" key="1">
    <source>
        <dbReference type="ARBA" id="ARBA00023015"/>
    </source>
</evidence>
<dbReference type="Pfam" id="PF12840">
    <property type="entry name" value="HTH_20"/>
    <property type="match status" value="1"/>
</dbReference>
<dbReference type="SUPFAM" id="SSF46785">
    <property type="entry name" value="Winged helix' DNA-binding domain"/>
    <property type="match status" value="1"/>
</dbReference>
<name>A0ABV6ZBE8_9HYPH</name>
<organism evidence="5 6">
    <name type="scientific">Labrys neptuniae</name>
    <dbReference type="NCBI Taxonomy" id="376174"/>
    <lineage>
        <taxon>Bacteria</taxon>
        <taxon>Pseudomonadati</taxon>
        <taxon>Pseudomonadota</taxon>
        <taxon>Alphaproteobacteria</taxon>
        <taxon>Hyphomicrobiales</taxon>
        <taxon>Xanthobacteraceae</taxon>
        <taxon>Labrys</taxon>
    </lineage>
</organism>
<comment type="caution">
    <text evidence="5">The sequence shown here is derived from an EMBL/GenBank/DDBJ whole genome shotgun (WGS) entry which is preliminary data.</text>
</comment>
<sequence length="110" mass="11712">MALADMAFDDAARCLAELGHPHRLQIFQLLIKAGDDGLAVGDIQRELGIPKSTLAHHIAQLLAVGLMTQERQGRVQRCRIAAGKASAFVNFFVADCCEGLPGIEGLETGA</sequence>
<dbReference type="InterPro" id="IPR036390">
    <property type="entry name" value="WH_DNA-bd_sf"/>
</dbReference>
<gene>
    <name evidence="5" type="ORF">ACETRX_07875</name>
</gene>
<accession>A0ABV6ZBE8</accession>
<dbReference type="EMBL" id="JBHGPK010000002">
    <property type="protein sequence ID" value="MFC2249528.1"/>
    <property type="molecule type" value="Genomic_DNA"/>
</dbReference>
<evidence type="ECO:0000313" key="6">
    <source>
        <dbReference type="Proteomes" id="UP001595190"/>
    </source>
</evidence>
<protein>
    <submittedName>
        <fullName evidence="5">ArsR/SmtB family transcription factor</fullName>
    </submittedName>
</protein>
<feature type="domain" description="HTH arsR-type" evidence="4">
    <location>
        <begin position="3"/>
        <end position="100"/>
    </location>
</feature>
<dbReference type="InterPro" id="IPR036388">
    <property type="entry name" value="WH-like_DNA-bd_sf"/>
</dbReference>
<evidence type="ECO:0000313" key="5">
    <source>
        <dbReference type="EMBL" id="MFC2249528.1"/>
    </source>
</evidence>
<dbReference type="PANTHER" id="PTHR43132">
    <property type="entry name" value="ARSENICAL RESISTANCE OPERON REPRESSOR ARSR-RELATED"/>
    <property type="match status" value="1"/>
</dbReference>
<evidence type="ECO:0000256" key="3">
    <source>
        <dbReference type="ARBA" id="ARBA00023163"/>
    </source>
</evidence>
<proteinExistence type="predicted"/>
<keyword evidence="1" id="KW-0805">Transcription regulation</keyword>
<dbReference type="Gene3D" id="1.10.10.10">
    <property type="entry name" value="Winged helix-like DNA-binding domain superfamily/Winged helix DNA-binding domain"/>
    <property type="match status" value="1"/>
</dbReference>
<dbReference type="Proteomes" id="UP001595190">
    <property type="component" value="Unassembled WGS sequence"/>
</dbReference>